<dbReference type="Proteomes" id="UP001501074">
    <property type="component" value="Unassembled WGS sequence"/>
</dbReference>
<evidence type="ECO:0000313" key="3">
    <source>
        <dbReference type="EMBL" id="GAA3629715.1"/>
    </source>
</evidence>
<dbReference type="InterPro" id="IPR039315">
    <property type="entry name" value="CheW"/>
</dbReference>
<feature type="domain" description="CheW-like" evidence="2">
    <location>
        <begin position="367"/>
        <end position="522"/>
    </location>
</feature>
<feature type="region of interest" description="Disordered" evidence="1">
    <location>
        <begin position="522"/>
        <end position="543"/>
    </location>
</feature>
<dbReference type="Gene3D" id="2.30.30.40">
    <property type="entry name" value="SH3 Domains"/>
    <property type="match status" value="1"/>
</dbReference>
<feature type="domain" description="CheW-like" evidence="2">
    <location>
        <begin position="14"/>
        <end position="164"/>
    </location>
</feature>
<proteinExistence type="predicted"/>
<protein>
    <recommendedName>
        <fullName evidence="2">CheW-like domain-containing protein</fullName>
    </recommendedName>
</protein>
<dbReference type="InterPro" id="IPR002545">
    <property type="entry name" value="CheW-lke_dom"/>
</dbReference>
<evidence type="ECO:0000259" key="2">
    <source>
        <dbReference type="PROSITE" id="PS50851"/>
    </source>
</evidence>
<organism evidence="3 4">
    <name type="scientific">Kineosporia mesophila</name>
    <dbReference type="NCBI Taxonomy" id="566012"/>
    <lineage>
        <taxon>Bacteria</taxon>
        <taxon>Bacillati</taxon>
        <taxon>Actinomycetota</taxon>
        <taxon>Actinomycetes</taxon>
        <taxon>Kineosporiales</taxon>
        <taxon>Kineosporiaceae</taxon>
        <taxon>Kineosporia</taxon>
    </lineage>
</organism>
<dbReference type="SMART" id="SM00260">
    <property type="entry name" value="CheW"/>
    <property type="match status" value="2"/>
</dbReference>
<dbReference type="Gene3D" id="2.40.50.180">
    <property type="entry name" value="CheA-289, Domain 4"/>
    <property type="match status" value="3"/>
</dbReference>
<comment type="caution">
    <text evidence="3">The sequence shown here is derived from an EMBL/GenBank/DDBJ whole genome shotgun (WGS) entry which is preliminary data.</text>
</comment>
<evidence type="ECO:0000256" key="1">
    <source>
        <dbReference type="SAM" id="MobiDB-lite"/>
    </source>
</evidence>
<reference evidence="4" key="1">
    <citation type="journal article" date="2019" name="Int. J. Syst. Evol. Microbiol.">
        <title>The Global Catalogue of Microorganisms (GCM) 10K type strain sequencing project: providing services to taxonomists for standard genome sequencing and annotation.</title>
        <authorList>
            <consortium name="The Broad Institute Genomics Platform"/>
            <consortium name="The Broad Institute Genome Sequencing Center for Infectious Disease"/>
            <person name="Wu L."/>
            <person name="Ma J."/>
        </authorList>
    </citation>
    <scope>NUCLEOTIDE SEQUENCE [LARGE SCALE GENOMIC DNA]</scope>
    <source>
        <strain evidence="4">JCM 16902</strain>
    </source>
</reference>
<dbReference type="PANTHER" id="PTHR22617:SF23">
    <property type="entry name" value="CHEMOTAXIS PROTEIN CHEW"/>
    <property type="match status" value="1"/>
</dbReference>
<keyword evidence="4" id="KW-1185">Reference proteome</keyword>
<gene>
    <name evidence="3" type="ORF">GCM10022223_54170</name>
</gene>
<dbReference type="InterPro" id="IPR036061">
    <property type="entry name" value="CheW-like_dom_sf"/>
</dbReference>
<dbReference type="RefSeq" id="WP_231489475.1">
    <property type="nucleotide sequence ID" value="NZ_BAAAZO010000011.1"/>
</dbReference>
<dbReference type="CDD" id="cd00588">
    <property type="entry name" value="CheW_like"/>
    <property type="match status" value="1"/>
</dbReference>
<accession>A0ABP7ADN9</accession>
<name>A0ABP7ADN9_9ACTN</name>
<dbReference type="Pfam" id="PF01584">
    <property type="entry name" value="CheW"/>
    <property type="match status" value="3"/>
</dbReference>
<dbReference type="PANTHER" id="PTHR22617">
    <property type="entry name" value="CHEMOTAXIS SENSOR HISTIDINE KINASE-RELATED"/>
    <property type="match status" value="1"/>
</dbReference>
<dbReference type="EMBL" id="BAAAZO010000011">
    <property type="protein sequence ID" value="GAA3629715.1"/>
    <property type="molecule type" value="Genomic_DNA"/>
</dbReference>
<dbReference type="PROSITE" id="PS50851">
    <property type="entry name" value="CHEW"/>
    <property type="match status" value="3"/>
</dbReference>
<feature type="compositionally biased region" description="Polar residues" evidence="1">
    <location>
        <begin position="526"/>
        <end position="543"/>
    </location>
</feature>
<feature type="domain" description="CheW-like" evidence="2">
    <location>
        <begin position="193"/>
        <end position="332"/>
    </location>
</feature>
<sequence>MTVALQGLRPDPVSTTYGLFESGDACVGVPLSDVREVTPCPDQFDVLPVTAPGLLGAVNLRGQVIPVLDLLAMHGHARTGQAVPAPADPPERRPRRVIVVLLRDHKLLGLIVDSVHGVIVPATMTRVGTPDGGGLLVSHTFTRPETGNIVSVLDVDAMFALPGVPMVQEEGRSDGLFGGGDEGGAALHSGGAQNSMLLVRCADHRLAISIKSVHTILPRVQVRSSPLRHGSCKGVTDYDGVEIPVFDPLELAGLGSLNNEESEGVAIRFNDGLVVMLLSGVLELINTGSVETLNMPAMQVPGRRYLGNVLRVPDHGDFLTLEVGAMLENDELQALSRLNTPHQGTVPAQRAGRAGADDDTWTQEQTGNETYLTFSAGREMAVPLRQVVEILEFPSQYSVLEAGHDQVLGLFTHRDTVVPLYRLTRLLQVPDSPLESSYVLIVSTDADGGSGQVVGLVVHALRAIEKSVWEDPEPKRSGYPEGSLESALADMTMLRLSPIGTADEPRMLPRVDLTAIGAALVPNPTPQASSVPTSLSELELTPS</sequence>
<evidence type="ECO:0000313" key="4">
    <source>
        <dbReference type="Proteomes" id="UP001501074"/>
    </source>
</evidence>
<dbReference type="SUPFAM" id="SSF50341">
    <property type="entry name" value="CheW-like"/>
    <property type="match status" value="3"/>
</dbReference>